<evidence type="ECO:0000313" key="3">
    <source>
        <dbReference type="EMBL" id="EQD41779.1"/>
    </source>
</evidence>
<dbReference type="PANTHER" id="PTHR11579:SF18">
    <property type="entry name" value="PROTEIN-L-ISOASPARTATE O-METHYLTRANSFERASE"/>
    <property type="match status" value="1"/>
</dbReference>
<comment type="similarity">
    <text evidence="1">Belongs to the methyltransferase superfamily. L-isoaspartyl/D-aspartyl protein methyltransferase family.</text>
</comment>
<accession>T0Z046</accession>
<dbReference type="CDD" id="cd02440">
    <property type="entry name" value="AdoMet_MTases"/>
    <property type="match status" value="1"/>
</dbReference>
<reference evidence="2" key="2">
    <citation type="journal article" date="2014" name="ISME J.">
        <title>Microbial stratification in low pH oxic and suboxic macroscopic growths along an acid mine drainage.</title>
        <authorList>
            <person name="Mendez-Garcia C."/>
            <person name="Mesa V."/>
            <person name="Sprenger R.R."/>
            <person name="Richter M."/>
            <person name="Diez M.S."/>
            <person name="Solano J."/>
            <person name="Bargiela R."/>
            <person name="Golyshina O.V."/>
            <person name="Manteca A."/>
            <person name="Ramos J.L."/>
            <person name="Gallego J.R."/>
            <person name="Llorente I."/>
            <person name="Martins Dos Santos V.A."/>
            <person name="Jensen O.N."/>
            <person name="Pelaez A.I."/>
            <person name="Sanchez J."/>
            <person name="Ferrer M."/>
        </authorList>
    </citation>
    <scope>NUCLEOTIDE SEQUENCE</scope>
</reference>
<proteinExistence type="inferred from homology"/>
<keyword evidence="2" id="KW-0489">Methyltransferase</keyword>
<dbReference type="PANTHER" id="PTHR11579">
    <property type="entry name" value="PROTEIN-L-ISOASPARTATE O-METHYLTRANSFERASE"/>
    <property type="match status" value="1"/>
</dbReference>
<dbReference type="SUPFAM" id="SSF53335">
    <property type="entry name" value="S-adenosyl-L-methionine-dependent methyltransferases"/>
    <property type="match status" value="1"/>
</dbReference>
<dbReference type="Gene3D" id="3.40.50.150">
    <property type="entry name" value="Vaccinia Virus protein VP39"/>
    <property type="match status" value="1"/>
</dbReference>
<protein>
    <submittedName>
        <fullName evidence="2">Protein-L-isoaspartate(D-aspartate) O-methyltransferase</fullName>
        <ecNumber evidence="2">2.1.1.77</ecNumber>
    </submittedName>
</protein>
<organism evidence="2">
    <name type="scientific">mine drainage metagenome</name>
    <dbReference type="NCBI Taxonomy" id="410659"/>
    <lineage>
        <taxon>unclassified sequences</taxon>
        <taxon>metagenomes</taxon>
        <taxon>ecological metagenomes</taxon>
    </lineage>
</organism>
<evidence type="ECO:0000256" key="1">
    <source>
        <dbReference type="ARBA" id="ARBA00005369"/>
    </source>
</evidence>
<dbReference type="GO" id="GO:0004719">
    <property type="term" value="F:protein-L-isoaspartate (D-aspartate) O-methyltransferase activity"/>
    <property type="evidence" value="ECO:0007669"/>
    <property type="project" value="UniProtKB-EC"/>
</dbReference>
<name>T0Z046_9ZZZZ</name>
<keyword evidence="2" id="KW-0808">Transferase</keyword>
<reference evidence="2" key="1">
    <citation type="submission" date="2013-08" db="EMBL/GenBank/DDBJ databases">
        <authorList>
            <person name="Mendez C."/>
            <person name="Richter M."/>
            <person name="Ferrer M."/>
            <person name="Sanchez J."/>
        </authorList>
    </citation>
    <scope>NUCLEOTIDE SEQUENCE</scope>
</reference>
<dbReference type="EC" id="2.1.1.77" evidence="2"/>
<dbReference type="EMBL" id="AUZX01011841">
    <property type="protein sequence ID" value="EQD41779.1"/>
    <property type="molecule type" value="Genomic_DNA"/>
</dbReference>
<dbReference type="InterPro" id="IPR029063">
    <property type="entry name" value="SAM-dependent_MTases_sf"/>
</dbReference>
<gene>
    <name evidence="3" type="ORF">B1A_16104</name>
    <name evidence="2" type="ORF">B2A_10732</name>
</gene>
<dbReference type="GO" id="GO:0005737">
    <property type="term" value="C:cytoplasm"/>
    <property type="evidence" value="ECO:0007669"/>
    <property type="project" value="TreeGrafter"/>
</dbReference>
<dbReference type="Pfam" id="PF01135">
    <property type="entry name" value="PCMT"/>
    <property type="match status" value="1"/>
</dbReference>
<evidence type="ECO:0000313" key="2">
    <source>
        <dbReference type="EMBL" id="EQD41331.1"/>
    </source>
</evidence>
<dbReference type="AlphaFoldDB" id="T0Z046"/>
<dbReference type="GO" id="GO:0032259">
    <property type="term" value="P:methylation"/>
    <property type="evidence" value="ECO:0007669"/>
    <property type="project" value="UniProtKB-KW"/>
</dbReference>
<sequence>MTLDFELARQNMVSNQVRTWEVLDARVLDVLAALHREDFVPAEYRGMAFADLGLPLGHGEVMMKPVVEGRMLQALELAATDNVLEIGTGSGFITACLARLAGHVTSLDIHAEFTATARAALRAAGCDNAEAITTEAVREFAPAQRYDAIAVTGAVATLPQRWLGWLKPGGRLFVVQGRAPAMQATLLRVAAGTTEILFETDLPYLQHAAPVPRFVL</sequence>
<dbReference type="EMBL" id="AUZZ01007726">
    <property type="protein sequence ID" value="EQD41331.1"/>
    <property type="molecule type" value="Genomic_DNA"/>
</dbReference>
<comment type="caution">
    <text evidence="2">The sequence shown here is derived from an EMBL/GenBank/DDBJ whole genome shotgun (WGS) entry which is preliminary data.</text>
</comment>
<dbReference type="InterPro" id="IPR000682">
    <property type="entry name" value="PCMT"/>
</dbReference>